<keyword evidence="1" id="KW-1133">Transmembrane helix</keyword>
<organism evidence="2 3">
    <name type="scientific">Rhizophagus irregularis</name>
    <dbReference type="NCBI Taxonomy" id="588596"/>
    <lineage>
        <taxon>Eukaryota</taxon>
        <taxon>Fungi</taxon>
        <taxon>Fungi incertae sedis</taxon>
        <taxon>Mucoromycota</taxon>
        <taxon>Glomeromycotina</taxon>
        <taxon>Glomeromycetes</taxon>
        <taxon>Glomerales</taxon>
        <taxon>Glomeraceae</taxon>
        <taxon>Rhizophagus</taxon>
    </lineage>
</organism>
<comment type="caution">
    <text evidence="2">The sequence shown here is derived from an EMBL/GenBank/DDBJ whole genome shotgun (WGS) entry which is preliminary data.</text>
</comment>
<evidence type="ECO:0000313" key="2">
    <source>
        <dbReference type="EMBL" id="PKK55392.1"/>
    </source>
</evidence>
<reference evidence="2 3" key="2">
    <citation type="submission" date="2017-10" db="EMBL/GenBank/DDBJ databases">
        <title>Extensive intraspecific genome diversity in a model arbuscular mycorrhizal fungus.</title>
        <authorList>
            <person name="Chen E.C.H."/>
            <person name="Morin E."/>
            <person name="Baudet D."/>
            <person name="Noel J."/>
            <person name="Ndikumana S."/>
            <person name="Charron P."/>
            <person name="St-Onge C."/>
            <person name="Giorgi J."/>
            <person name="Grigoriev I.V."/>
            <person name="Roux C."/>
            <person name="Martin F.M."/>
            <person name="Corradi N."/>
        </authorList>
    </citation>
    <scope>NUCLEOTIDE SEQUENCE [LARGE SCALE GENOMIC DNA]</scope>
    <source>
        <strain evidence="2 3">C2</strain>
    </source>
</reference>
<feature type="non-terminal residue" evidence="2">
    <location>
        <position position="90"/>
    </location>
</feature>
<accession>A0A2N1M182</accession>
<name>A0A2N1M182_9GLOM</name>
<dbReference type="AlphaFoldDB" id="A0A2N1M182"/>
<evidence type="ECO:0000313" key="3">
    <source>
        <dbReference type="Proteomes" id="UP000233469"/>
    </source>
</evidence>
<evidence type="ECO:0000256" key="1">
    <source>
        <dbReference type="SAM" id="Phobius"/>
    </source>
</evidence>
<dbReference type="EMBL" id="LLXL01007724">
    <property type="protein sequence ID" value="PKK55392.1"/>
    <property type="molecule type" value="Genomic_DNA"/>
</dbReference>
<feature type="transmembrane region" description="Helical" evidence="1">
    <location>
        <begin position="66"/>
        <end position="88"/>
    </location>
</feature>
<sequence length="90" mass="10664">MSNIYEVIDSLLEEEDAHKLQFYLIKNQEAKNDLLSSLISPHKKEESKKRFLKNFLNSIPGMLDKIFAFILFVTLRLNFFLFFITLTVDF</sequence>
<dbReference type="Proteomes" id="UP000233469">
    <property type="component" value="Unassembled WGS sequence"/>
</dbReference>
<keyword evidence="1" id="KW-0812">Transmembrane</keyword>
<keyword evidence="1" id="KW-0472">Membrane</keyword>
<proteinExistence type="predicted"/>
<gene>
    <name evidence="2" type="ORF">RhiirC2_764636</name>
</gene>
<reference evidence="2 3" key="1">
    <citation type="submission" date="2016-04" db="EMBL/GenBank/DDBJ databases">
        <title>Genome analyses suggest a sexual origin of heterokaryosis in a supposedly ancient asexual fungus.</title>
        <authorList>
            <person name="Ropars J."/>
            <person name="Sedzielewska K."/>
            <person name="Noel J."/>
            <person name="Charron P."/>
            <person name="Farinelli L."/>
            <person name="Marton T."/>
            <person name="Kruger M."/>
            <person name="Pelin A."/>
            <person name="Brachmann A."/>
            <person name="Corradi N."/>
        </authorList>
    </citation>
    <scope>NUCLEOTIDE SEQUENCE [LARGE SCALE GENOMIC DNA]</scope>
    <source>
        <strain evidence="2 3">C2</strain>
    </source>
</reference>
<protein>
    <submittedName>
        <fullName evidence="2">Uncharacterized protein</fullName>
    </submittedName>
</protein>